<dbReference type="AlphaFoldDB" id="A0A1E4RXI6"/>
<proteinExistence type="predicted"/>
<dbReference type="Proteomes" id="UP000094389">
    <property type="component" value="Unassembled WGS sequence"/>
</dbReference>
<feature type="region of interest" description="Disordered" evidence="1">
    <location>
        <begin position="45"/>
        <end position="82"/>
    </location>
</feature>
<evidence type="ECO:0000313" key="3">
    <source>
        <dbReference type="Proteomes" id="UP000094389"/>
    </source>
</evidence>
<dbReference type="EMBL" id="KV453937">
    <property type="protein sequence ID" value="ODV72002.1"/>
    <property type="molecule type" value="Genomic_DNA"/>
</dbReference>
<accession>A0A1E4RXI6</accession>
<evidence type="ECO:0000256" key="1">
    <source>
        <dbReference type="SAM" id="MobiDB-lite"/>
    </source>
</evidence>
<feature type="compositionally biased region" description="Acidic residues" evidence="1">
    <location>
        <begin position="67"/>
        <end position="76"/>
    </location>
</feature>
<keyword evidence="3" id="KW-1185">Reference proteome</keyword>
<evidence type="ECO:0000313" key="2">
    <source>
        <dbReference type="EMBL" id="ODV72002.1"/>
    </source>
</evidence>
<name>A0A1E4RXI6_CYBJN</name>
<organism evidence="2 3">
    <name type="scientific">Cyberlindnera jadinii (strain ATCC 18201 / CBS 1600 / BCRC 20928 / JCM 3617 / NBRC 0987 / NRRL Y-1542)</name>
    <name type="common">Torula yeast</name>
    <name type="synonym">Candida utilis</name>
    <dbReference type="NCBI Taxonomy" id="983966"/>
    <lineage>
        <taxon>Eukaryota</taxon>
        <taxon>Fungi</taxon>
        <taxon>Dikarya</taxon>
        <taxon>Ascomycota</taxon>
        <taxon>Saccharomycotina</taxon>
        <taxon>Saccharomycetes</taxon>
        <taxon>Phaffomycetales</taxon>
        <taxon>Phaffomycetaceae</taxon>
        <taxon>Cyberlindnera</taxon>
    </lineage>
</organism>
<dbReference type="RefSeq" id="XP_020069041.1">
    <property type="nucleotide sequence ID" value="XM_020215601.1"/>
</dbReference>
<gene>
    <name evidence="2" type="ORF">CYBJADRAFT_169021</name>
</gene>
<sequence>MSNNTVSVQLCRKKQAFIVTVNARSSALDLKTKLLEMISAVGGLRNGESKQEDESEDDIPIPVPTYGDDDDSEEEGNAATSTSVKIHGEVPRLGDLVIGEPKDPSNVYGGGFKDIQDEKAQLDLKQFGIFAFRLYDEKFQVQRSTVDNH</sequence>
<reference evidence="2 3" key="1">
    <citation type="journal article" date="2016" name="Proc. Natl. Acad. Sci. U.S.A.">
        <title>Comparative genomics of biotechnologically important yeasts.</title>
        <authorList>
            <person name="Riley R."/>
            <person name="Haridas S."/>
            <person name="Wolfe K.H."/>
            <person name="Lopes M.R."/>
            <person name="Hittinger C.T."/>
            <person name="Goeker M."/>
            <person name="Salamov A.A."/>
            <person name="Wisecaver J.H."/>
            <person name="Long T.M."/>
            <person name="Calvey C.H."/>
            <person name="Aerts A.L."/>
            <person name="Barry K.W."/>
            <person name="Choi C."/>
            <person name="Clum A."/>
            <person name="Coughlan A.Y."/>
            <person name="Deshpande S."/>
            <person name="Douglass A.P."/>
            <person name="Hanson S.J."/>
            <person name="Klenk H.-P."/>
            <person name="LaButti K.M."/>
            <person name="Lapidus A."/>
            <person name="Lindquist E.A."/>
            <person name="Lipzen A.M."/>
            <person name="Meier-Kolthoff J.P."/>
            <person name="Ohm R.A."/>
            <person name="Otillar R.P."/>
            <person name="Pangilinan J.L."/>
            <person name="Peng Y."/>
            <person name="Rokas A."/>
            <person name="Rosa C.A."/>
            <person name="Scheuner C."/>
            <person name="Sibirny A.A."/>
            <person name="Slot J.C."/>
            <person name="Stielow J.B."/>
            <person name="Sun H."/>
            <person name="Kurtzman C.P."/>
            <person name="Blackwell M."/>
            <person name="Grigoriev I.V."/>
            <person name="Jeffries T.W."/>
        </authorList>
    </citation>
    <scope>NUCLEOTIDE SEQUENCE [LARGE SCALE GENOMIC DNA]</scope>
    <source>
        <strain evidence="3">ATCC 18201 / CBS 1600 / BCRC 20928 / JCM 3617 / NBRC 0987 / NRRL Y-1542</strain>
    </source>
</reference>
<dbReference type="GeneID" id="30989997"/>
<dbReference type="OrthoDB" id="10349263at2759"/>
<protein>
    <submittedName>
        <fullName evidence="2">Uncharacterized protein</fullName>
    </submittedName>
</protein>